<sequence length="260" mass="29142">MADNEYSESHETVNDTSIGYSRYGHGPKYVLCICGAVGCYKKDWPLKVLSFFPPEEVTMVCIDPPGYGTSRPPDRKQEVQRCMKDSEFCLGLMKVLNLEPFTVMGWSEGARTAVHVAAKGKEKVTKLIVLAGGTKVNKLGAMAFKGMRETNHWLPAARQPYLDHYPDDFLRTQWAALCDVVDQVHNFCGGRFPCDLVLPQVKCPTLIMNGGLDRFCGDPNTNYLPVLKTLAQVEVHAQGGHDFYHKYPKWFSGKVLSFLK</sequence>
<reference evidence="2" key="2">
    <citation type="submission" date="2022-06" db="UniProtKB">
        <authorList>
            <consortium name="EnsemblMetazoa"/>
        </authorList>
    </citation>
    <scope>IDENTIFICATION</scope>
    <source>
        <strain evidence="2">DF5081</strain>
    </source>
</reference>
<reference evidence="3" key="1">
    <citation type="submission" date="2010-08" db="EMBL/GenBank/DDBJ databases">
        <authorList>
            <consortium name="Caenorhabditis japonica Sequencing Consortium"/>
            <person name="Wilson R.K."/>
        </authorList>
    </citation>
    <scope>NUCLEOTIDE SEQUENCE [LARGE SCALE GENOMIC DNA]</scope>
    <source>
        <strain evidence="3">DF5081</strain>
    </source>
</reference>
<dbReference type="GO" id="GO:0017171">
    <property type="term" value="F:serine hydrolase activity"/>
    <property type="evidence" value="ECO:0007669"/>
    <property type="project" value="TreeGrafter"/>
</dbReference>
<dbReference type="InterPro" id="IPR029058">
    <property type="entry name" value="AB_hydrolase_fold"/>
</dbReference>
<evidence type="ECO:0000313" key="3">
    <source>
        <dbReference type="Proteomes" id="UP000005237"/>
    </source>
</evidence>
<evidence type="ECO:0000313" key="2">
    <source>
        <dbReference type="EnsemblMetazoa" id="CJA07543.1"/>
    </source>
</evidence>
<feature type="domain" description="AB hydrolase-1" evidence="1">
    <location>
        <begin position="41"/>
        <end position="251"/>
    </location>
</feature>
<dbReference type="InterPro" id="IPR000073">
    <property type="entry name" value="AB_hydrolase_1"/>
</dbReference>
<protein>
    <submittedName>
        <fullName evidence="2">AB hydrolase-1 domain-containing protein</fullName>
    </submittedName>
</protein>
<name>A0A8R1DP52_CAEJA</name>
<organism evidence="2 3">
    <name type="scientific">Caenorhabditis japonica</name>
    <dbReference type="NCBI Taxonomy" id="281687"/>
    <lineage>
        <taxon>Eukaryota</taxon>
        <taxon>Metazoa</taxon>
        <taxon>Ecdysozoa</taxon>
        <taxon>Nematoda</taxon>
        <taxon>Chromadorea</taxon>
        <taxon>Rhabditida</taxon>
        <taxon>Rhabditina</taxon>
        <taxon>Rhabditomorpha</taxon>
        <taxon>Rhabditoidea</taxon>
        <taxon>Rhabditidae</taxon>
        <taxon>Peloderinae</taxon>
        <taxon>Caenorhabditis</taxon>
    </lineage>
</organism>
<dbReference type="Gene3D" id="3.40.50.1820">
    <property type="entry name" value="alpha/beta hydrolase"/>
    <property type="match status" value="1"/>
</dbReference>
<keyword evidence="3" id="KW-1185">Reference proteome</keyword>
<dbReference type="SUPFAM" id="SSF53474">
    <property type="entry name" value="alpha/beta-Hydrolases"/>
    <property type="match status" value="1"/>
</dbReference>
<dbReference type="OMA" id="RFPQLWA"/>
<proteinExistence type="predicted"/>
<dbReference type="PANTHER" id="PTHR46331">
    <property type="entry name" value="VALACYCLOVIR HYDROLASE"/>
    <property type="match status" value="1"/>
</dbReference>
<evidence type="ECO:0000259" key="1">
    <source>
        <dbReference type="Pfam" id="PF12697"/>
    </source>
</evidence>
<accession>A0A8R1DP52</accession>
<dbReference type="Pfam" id="PF12697">
    <property type="entry name" value="Abhydrolase_6"/>
    <property type="match status" value="1"/>
</dbReference>
<dbReference type="Proteomes" id="UP000005237">
    <property type="component" value="Unassembled WGS sequence"/>
</dbReference>
<dbReference type="EnsemblMetazoa" id="CJA07543.1">
    <property type="protein sequence ID" value="CJA07543.1"/>
    <property type="gene ID" value="WBGene00126747"/>
</dbReference>
<dbReference type="AlphaFoldDB" id="A0A8R1DP52"/>
<dbReference type="PANTHER" id="PTHR46331:SF2">
    <property type="entry name" value="VALACYCLOVIR HYDROLASE"/>
    <property type="match status" value="1"/>
</dbReference>